<evidence type="ECO:0000313" key="10">
    <source>
        <dbReference type="EMBL" id="TMQ74088.1"/>
    </source>
</evidence>
<accession>A0A538UDV9</accession>
<evidence type="ECO:0000313" key="11">
    <source>
        <dbReference type="Proteomes" id="UP000319771"/>
    </source>
</evidence>
<dbReference type="Pfam" id="PF03372">
    <property type="entry name" value="Exo_endo_phos"/>
    <property type="match status" value="1"/>
</dbReference>
<keyword evidence="4" id="KW-0479">Metal-binding</keyword>
<evidence type="ECO:0000256" key="4">
    <source>
        <dbReference type="ARBA" id="ARBA00022723"/>
    </source>
</evidence>
<evidence type="ECO:0000256" key="6">
    <source>
        <dbReference type="ARBA" id="ARBA00022801"/>
    </source>
</evidence>
<organism evidence="10 11">
    <name type="scientific">Eiseniibacteriota bacterium</name>
    <dbReference type="NCBI Taxonomy" id="2212470"/>
    <lineage>
        <taxon>Bacteria</taxon>
        <taxon>Candidatus Eiseniibacteriota</taxon>
    </lineage>
</organism>
<dbReference type="EMBL" id="VBPB01000015">
    <property type="protein sequence ID" value="TMQ74088.1"/>
    <property type="molecule type" value="Genomic_DNA"/>
</dbReference>
<dbReference type="InterPro" id="IPR051547">
    <property type="entry name" value="TDP2-like"/>
</dbReference>
<keyword evidence="3" id="KW-0540">Nuclease</keyword>
<dbReference type="InterPro" id="IPR036691">
    <property type="entry name" value="Endo/exonu/phosph_ase_sf"/>
</dbReference>
<evidence type="ECO:0000256" key="3">
    <source>
        <dbReference type="ARBA" id="ARBA00022722"/>
    </source>
</evidence>
<comment type="cofactor">
    <cofactor evidence="1">
        <name>Mn(2+)</name>
        <dbReference type="ChEBI" id="CHEBI:29035"/>
    </cofactor>
</comment>
<dbReference type="Proteomes" id="UP000319771">
    <property type="component" value="Unassembled WGS sequence"/>
</dbReference>
<sequence length="301" mass="32341">MSTLRLATFNLLFARGERGPGSWPERRPLIRQVIERARPDVLGLQEALPSMLADLPELLGPLAAIVGPPTGPPRWVAASSAAEGLMHAIRTRRRPGPRSERGVSGEHLPIAYRADRLRPVASGGFWVSATPDHPGSMLPFAPTPFLVHWARFVALDGPEEMLVLNAHFGHAPWHHAATARVVTQKVAEWAGAGSQADAGGGPEVFLVGDFNAWPASPLVRGLTRPAPAGFIDAVSAAPERRGPKVTFHWGTGATRLGARLDHVLSRTPRRPRSAEVIDVHAGPRYPSDHHAVVVEFGPAGR</sequence>
<evidence type="ECO:0000256" key="7">
    <source>
        <dbReference type="ARBA" id="ARBA00022842"/>
    </source>
</evidence>
<dbReference type="SUPFAM" id="SSF56219">
    <property type="entry name" value="DNase I-like"/>
    <property type="match status" value="1"/>
</dbReference>
<gene>
    <name evidence="10" type="ORF">E6K81_01360</name>
</gene>
<dbReference type="Gene3D" id="3.60.10.10">
    <property type="entry name" value="Endonuclease/exonuclease/phosphatase"/>
    <property type="match status" value="1"/>
</dbReference>
<dbReference type="PANTHER" id="PTHR15822">
    <property type="entry name" value="TRAF AND TNF RECEPTOR-ASSOCIATED PROTEIN"/>
    <property type="match status" value="1"/>
</dbReference>
<comment type="cofactor">
    <cofactor evidence="2">
        <name>Mg(2+)</name>
        <dbReference type="ChEBI" id="CHEBI:18420"/>
    </cofactor>
</comment>
<keyword evidence="8" id="KW-0234">DNA repair</keyword>
<comment type="caution">
    <text evidence="10">The sequence shown here is derived from an EMBL/GenBank/DDBJ whole genome shotgun (WGS) entry which is preliminary data.</text>
</comment>
<proteinExistence type="predicted"/>
<reference evidence="10 11" key="1">
    <citation type="journal article" date="2019" name="Nat. Microbiol.">
        <title>Mediterranean grassland soil C-N compound turnover is dependent on rainfall and depth, and is mediated by genomically divergent microorganisms.</title>
        <authorList>
            <person name="Diamond S."/>
            <person name="Andeer P.F."/>
            <person name="Li Z."/>
            <person name="Crits-Christoph A."/>
            <person name="Burstein D."/>
            <person name="Anantharaman K."/>
            <person name="Lane K.R."/>
            <person name="Thomas B.C."/>
            <person name="Pan C."/>
            <person name="Northen T.R."/>
            <person name="Banfield J.F."/>
        </authorList>
    </citation>
    <scope>NUCLEOTIDE SEQUENCE [LARGE SCALE GENOMIC DNA]</scope>
    <source>
        <strain evidence="10">WS_11</strain>
    </source>
</reference>
<feature type="domain" description="Endonuclease/exonuclease/phosphatase" evidence="9">
    <location>
        <begin position="7"/>
        <end position="289"/>
    </location>
</feature>
<dbReference type="InterPro" id="IPR005135">
    <property type="entry name" value="Endo/exonuclease/phosphatase"/>
</dbReference>
<evidence type="ECO:0000256" key="8">
    <source>
        <dbReference type="ARBA" id="ARBA00023204"/>
    </source>
</evidence>
<keyword evidence="6" id="KW-0378">Hydrolase</keyword>
<dbReference type="GO" id="GO:0046872">
    <property type="term" value="F:metal ion binding"/>
    <property type="evidence" value="ECO:0007669"/>
    <property type="project" value="UniProtKB-KW"/>
</dbReference>
<evidence type="ECO:0000256" key="1">
    <source>
        <dbReference type="ARBA" id="ARBA00001936"/>
    </source>
</evidence>
<dbReference type="GO" id="GO:0006281">
    <property type="term" value="P:DNA repair"/>
    <property type="evidence" value="ECO:0007669"/>
    <property type="project" value="UniProtKB-KW"/>
</dbReference>
<name>A0A538UDV9_UNCEI</name>
<dbReference type="PANTHER" id="PTHR15822:SF4">
    <property type="entry name" value="TYROSYL-DNA PHOSPHODIESTERASE 2"/>
    <property type="match status" value="1"/>
</dbReference>
<dbReference type="AlphaFoldDB" id="A0A538UDV9"/>
<protein>
    <recommendedName>
        <fullName evidence="9">Endonuclease/exonuclease/phosphatase domain-containing protein</fullName>
    </recommendedName>
</protein>
<keyword evidence="5" id="KW-0227">DNA damage</keyword>
<evidence type="ECO:0000259" key="9">
    <source>
        <dbReference type="Pfam" id="PF03372"/>
    </source>
</evidence>
<evidence type="ECO:0000256" key="2">
    <source>
        <dbReference type="ARBA" id="ARBA00001946"/>
    </source>
</evidence>
<dbReference type="GO" id="GO:0016787">
    <property type="term" value="F:hydrolase activity"/>
    <property type="evidence" value="ECO:0007669"/>
    <property type="project" value="UniProtKB-KW"/>
</dbReference>
<keyword evidence="7" id="KW-0460">Magnesium</keyword>
<evidence type="ECO:0000256" key="5">
    <source>
        <dbReference type="ARBA" id="ARBA00022763"/>
    </source>
</evidence>
<dbReference type="GO" id="GO:0004518">
    <property type="term" value="F:nuclease activity"/>
    <property type="evidence" value="ECO:0007669"/>
    <property type="project" value="UniProtKB-KW"/>
</dbReference>